<evidence type="ECO:0000313" key="2">
    <source>
        <dbReference type="Proteomes" id="UP000027821"/>
    </source>
</evidence>
<comment type="caution">
    <text evidence="1">The sequence shown here is derived from an EMBL/GenBank/DDBJ whole genome shotgun (WGS) entry which is preliminary data.</text>
</comment>
<reference evidence="1 2" key="1">
    <citation type="submission" date="2014-04" db="EMBL/GenBank/DDBJ databases">
        <title>Characterization and application of a salt tolerant electro-active bacterium.</title>
        <authorList>
            <person name="Yang L."/>
            <person name="Wei S."/>
            <person name="Tay Q.X.M."/>
        </authorList>
    </citation>
    <scope>NUCLEOTIDE SEQUENCE [LARGE SCALE GENOMIC DNA]</scope>
    <source>
        <strain evidence="1 2">LY1</strain>
    </source>
</reference>
<accession>A0A074KUW0</accession>
<dbReference type="Proteomes" id="UP000027821">
    <property type="component" value="Unassembled WGS sequence"/>
</dbReference>
<name>A0A074KUW0_9BACT</name>
<dbReference type="AlphaFoldDB" id="A0A074KUW0"/>
<keyword evidence="2" id="KW-1185">Reference proteome</keyword>
<sequence>MYHQMIITKINILGNYTVSERPLAPLLPLMFHPFVQHHYPVESKPSFQWFRFAGTDSYFADFWESFQSQHKASNQVLCKK</sequence>
<gene>
    <name evidence="1" type="ORF">EL17_18195</name>
</gene>
<organism evidence="1 2">
    <name type="scientific">Anditalea andensis</name>
    <dbReference type="NCBI Taxonomy" id="1048983"/>
    <lineage>
        <taxon>Bacteria</taxon>
        <taxon>Pseudomonadati</taxon>
        <taxon>Bacteroidota</taxon>
        <taxon>Cytophagia</taxon>
        <taxon>Cytophagales</taxon>
        <taxon>Cytophagaceae</taxon>
        <taxon>Anditalea</taxon>
    </lineage>
</organism>
<proteinExistence type="predicted"/>
<dbReference type="EMBL" id="JMIH01000024">
    <property type="protein sequence ID" value="KEO72669.1"/>
    <property type="molecule type" value="Genomic_DNA"/>
</dbReference>
<evidence type="ECO:0000313" key="1">
    <source>
        <dbReference type="EMBL" id="KEO72669.1"/>
    </source>
</evidence>
<protein>
    <submittedName>
        <fullName evidence="1">Uncharacterized protein</fullName>
    </submittedName>
</protein>